<proteinExistence type="predicted"/>
<evidence type="ECO:0000256" key="3">
    <source>
        <dbReference type="ARBA" id="ARBA00023002"/>
    </source>
</evidence>
<dbReference type="Proteomes" id="UP000466906">
    <property type="component" value="Chromosome"/>
</dbReference>
<dbReference type="PANTHER" id="PTHR48083:SF37">
    <property type="entry name" value="DEHYDROGENASE, PUTATIVE-RELATED"/>
    <property type="match status" value="1"/>
</dbReference>
<dbReference type="EMBL" id="AP022565">
    <property type="protein sequence ID" value="BBX26856.1"/>
    <property type="molecule type" value="Genomic_DNA"/>
</dbReference>
<name>A0A6N4UP06_9MYCO</name>
<accession>A0A6N4UP06</accession>
<reference evidence="5 6" key="1">
    <citation type="journal article" date="2019" name="Emerg. Microbes Infect.">
        <title>Comprehensive subspecies identification of 175 nontuberculous mycobacteria species based on 7547 genomic profiles.</title>
        <authorList>
            <person name="Matsumoto Y."/>
            <person name="Kinjo T."/>
            <person name="Motooka D."/>
            <person name="Nabeya D."/>
            <person name="Jung N."/>
            <person name="Uechi K."/>
            <person name="Horii T."/>
            <person name="Iida T."/>
            <person name="Fujita J."/>
            <person name="Nakamura S."/>
        </authorList>
    </citation>
    <scope>NUCLEOTIDE SEQUENCE [LARGE SCALE GENOMIC DNA]</scope>
    <source>
        <strain evidence="5 6">JCM 12272</strain>
    </source>
</reference>
<dbReference type="SUPFAM" id="SSF56645">
    <property type="entry name" value="Acyl-CoA dehydrogenase NM domain-like"/>
    <property type="match status" value="1"/>
</dbReference>
<feature type="domain" description="Acyl-CoA oxidase/dehydrogenase middle" evidence="4">
    <location>
        <begin position="85"/>
        <end position="159"/>
    </location>
</feature>
<evidence type="ECO:0000256" key="1">
    <source>
        <dbReference type="ARBA" id="ARBA00022630"/>
    </source>
</evidence>
<dbReference type="PANTHER" id="PTHR48083">
    <property type="entry name" value="MEDIUM-CHAIN SPECIFIC ACYL-COA DEHYDROGENASE, MITOCHONDRIAL-RELATED"/>
    <property type="match status" value="1"/>
</dbReference>
<dbReference type="AlphaFoldDB" id="A0A6N4UP06"/>
<keyword evidence="2" id="KW-0274">FAD</keyword>
<dbReference type="GO" id="GO:0033539">
    <property type="term" value="P:fatty acid beta-oxidation using acyl-CoA dehydrogenase"/>
    <property type="evidence" value="ECO:0007669"/>
    <property type="project" value="TreeGrafter"/>
</dbReference>
<dbReference type="InterPro" id="IPR046373">
    <property type="entry name" value="Acyl-CoA_Oxase/DH_mid-dom_sf"/>
</dbReference>
<organism evidence="5 6">
    <name type="scientific">Mycolicibacterium alvei</name>
    <dbReference type="NCBI Taxonomy" id="67081"/>
    <lineage>
        <taxon>Bacteria</taxon>
        <taxon>Bacillati</taxon>
        <taxon>Actinomycetota</taxon>
        <taxon>Actinomycetes</taxon>
        <taxon>Mycobacteriales</taxon>
        <taxon>Mycobacteriaceae</taxon>
        <taxon>Mycolicibacterium</taxon>
    </lineage>
</organism>
<keyword evidence="1" id="KW-0285">Flavoprotein</keyword>
<sequence length="317" mass="32854">MTAGLVRGWLESGRLDLSLPGSGATLRRWQQLAELTEIDVVAGRLAEAHVDAVAILDELGAKPPASGELWAVWAAEDPNAVLNANTTGSGETDTVKLSGTKAWCSGAGLCTHALVTARRDDGQYALYAVEMSSNGVRPLPSTWRNPGMAASDTRSVQFSGAPAVPVGGPGDYLDRPGFWHGAIGVAACWVGAARAVAAPLYDRAARGATDGHVLAHLGAVDAAIAAAEAMLAAAAEATDTDPFDRSGSAQLLARRTRAVAENAVDAAITRTGRALGPAPLCQDAQHARRVADLTIYVRQSHAERDLAALGKLAGERR</sequence>
<evidence type="ECO:0000313" key="6">
    <source>
        <dbReference type="Proteomes" id="UP000466906"/>
    </source>
</evidence>
<dbReference type="KEGG" id="malv:MALV_19810"/>
<protein>
    <submittedName>
        <fullName evidence="5">Acyl-CoA dehydrogenase</fullName>
    </submittedName>
</protein>
<dbReference type="InterPro" id="IPR009100">
    <property type="entry name" value="AcylCoA_DH/oxidase_NM_dom_sf"/>
</dbReference>
<keyword evidence="6" id="KW-1185">Reference proteome</keyword>
<dbReference type="InterPro" id="IPR006091">
    <property type="entry name" value="Acyl-CoA_Oxase/DH_mid-dom"/>
</dbReference>
<keyword evidence="3" id="KW-0560">Oxidoreductase</keyword>
<dbReference type="Gene3D" id="1.20.140.10">
    <property type="entry name" value="Butyryl-CoA Dehydrogenase, subunit A, domain 3"/>
    <property type="match status" value="1"/>
</dbReference>
<gene>
    <name evidence="5" type="ORF">MALV_19810</name>
</gene>
<evidence type="ECO:0000259" key="4">
    <source>
        <dbReference type="Pfam" id="PF02770"/>
    </source>
</evidence>
<dbReference type="GO" id="GO:0005737">
    <property type="term" value="C:cytoplasm"/>
    <property type="evidence" value="ECO:0007669"/>
    <property type="project" value="TreeGrafter"/>
</dbReference>
<dbReference type="Pfam" id="PF02770">
    <property type="entry name" value="Acyl-CoA_dh_M"/>
    <property type="match status" value="1"/>
</dbReference>
<dbReference type="InterPro" id="IPR050741">
    <property type="entry name" value="Acyl-CoA_dehydrogenase"/>
</dbReference>
<dbReference type="GO" id="GO:0003995">
    <property type="term" value="F:acyl-CoA dehydrogenase activity"/>
    <property type="evidence" value="ECO:0007669"/>
    <property type="project" value="TreeGrafter"/>
</dbReference>
<dbReference type="RefSeq" id="WP_163663520.1">
    <property type="nucleotide sequence ID" value="NZ_AP022565.1"/>
</dbReference>
<dbReference type="Gene3D" id="2.40.110.10">
    <property type="entry name" value="Butyryl-CoA Dehydrogenase, subunit A, domain 2"/>
    <property type="match status" value="1"/>
</dbReference>
<evidence type="ECO:0000256" key="2">
    <source>
        <dbReference type="ARBA" id="ARBA00022827"/>
    </source>
</evidence>
<evidence type="ECO:0000313" key="5">
    <source>
        <dbReference type="EMBL" id="BBX26856.1"/>
    </source>
</evidence>